<organism evidence="1 2">
    <name type="scientific">Coniosporium uncinatum</name>
    <dbReference type="NCBI Taxonomy" id="93489"/>
    <lineage>
        <taxon>Eukaryota</taxon>
        <taxon>Fungi</taxon>
        <taxon>Dikarya</taxon>
        <taxon>Ascomycota</taxon>
        <taxon>Pezizomycotina</taxon>
        <taxon>Dothideomycetes</taxon>
        <taxon>Dothideomycetes incertae sedis</taxon>
        <taxon>Coniosporium</taxon>
    </lineage>
</organism>
<protein>
    <submittedName>
        <fullName evidence="1">Uncharacterized protein</fullName>
    </submittedName>
</protein>
<evidence type="ECO:0000313" key="1">
    <source>
        <dbReference type="EMBL" id="KAK3064973.1"/>
    </source>
</evidence>
<accession>A0ACC3DBU2</accession>
<sequence length="267" mass="28485">MPLYRDSTKHARALDRSRLAKRDPFSVNLDGYANNGGFYLVNVTVGTPPQTISLDIDTGSSDVWMFGPHSCEEQTSICYGGVFDPDASTSVLNPCSEASDCLPFQIQYGTPGSGVQGYYFQDVFGIGGQTVQNLTMAFAVDAAYTTTGIIGVGFALGESLEDGQQQTYPNLVQVMAQEKIIPSESYSLYLNDLDAGEGTVLFGGYDTDKFEGSLSILDIQPAEQDQISRMLVVWSSIGVTDNTGASTIIPTSSAPQSVLLDSGTALT</sequence>
<feature type="non-terminal residue" evidence="1">
    <location>
        <position position="267"/>
    </location>
</feature>
<dbReference type="Proteomes" id="UP001186974">
    <property type="component" value="Unassembled WGS sequence"/>
</dbReference>
<keyword evidence="2" id="KW-1185">Reference proteome</keyword>
<proteinExistence type="predicted"/>
<gene>
    <name evidence="1" type="ORF">LTS18_000404</name>
</gene>
<dbReference type="EMBL" id="JAWDJW010006385">
    <property type="protein sequence ID" value="KAK3064973.1"/>
    <property type="molecule type" value="Genomic_DNA"/>
</dbReference>
<reference evidence="1" key="1">
    <citation type="submission" date="2024-09" db="EMBL/GenBank/DDBJ databases">
        <title>Black Yeasts Isolated from many extreme environments.</title>
        <authorList>
            <person name="Coleine C."/>
            <person name="Stajich J.E."/>
            <person name="Selbmann L."/>
        </authorList>
    </citation>
    <scope>NUCLEOTIDE SEQUENCE</scope>
    <source>
        <strain evidence="1">CCFEE 5737</strain>
    </source>
</reference>
<comment type="caution">
    <text evidence="1">The sequence shown here is derived from an EMBL/GenBank/DDBJ whole genome shotgun (WGS) entry which is preliminary data.</text>
</comment>
<evidence type="ECO:0000313" key="2">
    <source>
        <dbReference type="Proteomes" id="UP001186974"/>
    </source>
</evidence>
<name>A0ACC3DBU2_9PEZI</name>